<dbReference type="Gene3D" id="2.40.128.150">
    <property type="entry name" value="Cysteine proteinases"/>
    <property type="match status" value="1"/>
</dbReference>
<evidence type="ECO:0000256" key="2">
    <source>
        <dbReference type="RuleBase" id="RU003452"/>
    </source>
</evidence>
<proteinExistence type="inferred from homology"/>
<evidence type="ECO:0000313" key="3">
    <source>
        <dbReference type="EMBL" id="MFB9446365.1"/>
    </source>
</evidence>
<evidence type="ECO:0000256" key="1">
    <source>
        <dbReference type="ARBA" id="ARBA00006547"/>
    </source>
</evidence>
<comment type="similarity">
    <text evidence="1 2">Belongs to the arylamine N-acetyltransferase family.</text>
</comment>
<accession>A0ABV5MBX7</accession>
<dbReference type="Proteomes" id="UP001589608">
    <property type="component" value="Unassembled WGS sequence"/>
</dbReference>
<dbReference type="EMBL" id="JBHMCA010000047">
    <property type="protein sequence ID" value="MFB9446365.1"/>
    <property type="molecule type" value="Genomic_DNA"/>
</dbReference>
<dbReference type="Pfam" id="PF00797">
    <property type="entry name" value="Acetyltransf_2"/>
    <property type="match status" value="1"/>
</dbReference>
<dbReference type="InterPro" id="IPR038765">
    <property type="entry name" value="Papain-like_cys_pep_sf"/>
</dbReference>
<sequence>MDDYLARIGITERPSTPDIGTLRRIQRAHLGTVPFENLSIHLGEPIGLGDDELLDKIVNRRRGGFCYEVNGALALLLRDLGYTVTLHSARTWNGTVFGFPFDHLVLRVELEHPWLVDVGFGRFAHHPLRLDATGPQADPDGTYTVTEDAGELIVTGPREHEYRIDPRPYLLRDFGPTCWYQQTSPLSHFTKGPTCSRVTEDGGRITLSGRKLIRTTGDARQERTLSGDEALAAYRTEFGIELTRLPEARTPA</sequence>
<name>A0ABV5MBX7_9ACTN</name>
<organism evidence="3 4">
    <name type="scientific">Dactylosporangium vinaceum</name>
    <dbReference type="NCBI Taxonomy" id="53362"/>
    <lineage>
        <taxon>Bacteria</taxon>
        <taxon>Bacillati</taxon>
        <taxon>Actinomycetota</taxon>
        <taxon>Actinomycetes</taxon>
        <taxon>Micromonosporales</taxon>
        <taxon>Micromonosporaceae</taxon>
        <taxon>Dactylosporangium</taxon>
    </lineage>
</organism>
<evidence type="ECO:0000313" key="4">
    <source>
        <dbReference type="Proteomes" id="UP001589608"/>
    </source>
</evidence>
<dbReference type="Gene3D" id="3.30.2140.10">
    <property type="entry name" value="Arylamine N-acetyltransferase"/>
    <property type="match status" value="1"/>
</dbReference>
<protein>
    <submittedName>
        <fullName evidence="3">Arylamine N-acetyltransferase</fullName>
    </submittedName>
</protein>
<dbReference type="SUPFAM" id="SSF54001">
    <property type="entry name" value="Cysteine proteinases"/>
    <property type="match status" value="1"/>
</dbReference>
<dbReference type="PRINTS" id="PR01543">
    <property type="entry name" value="ANATRNSFRASE"/>
</dbReference>
<dbReference type="PANTHER" id="PTHR11786:SF0">
    <property type="entry name" value="ARYLAMINE N-ACETYLTRANSFERASE 4-RELATED"/>
    <property type="match status" value="1"/>
</dbReference>
<dbReference type="RefSeq" id="WP_223105198.1">
    <property type="nucleotide sequence ID" value="NZ_CP061913.1"/>
</dbReference>
<dbReference type="InterPro" id="IPR001447">
    <property type="entry name" value="Arylamine_N-AcTrfase"/>
</dbReference>
<comment type="caution">
    <text evidence="3">The sequence shown here is derived from an EMBL/GenBank/DDBJ whole genome shotgun (WGS) entry which is preliminary data.</text>
</comment>
<dbReference type="PANTHER" id="PTHR11786">
    <property type="entry name" value="N-HYDROXYARYLAMINE O-ACETYLTRANSFERASE"/>
    <property type="match status" value="1"/>
</dbReference>
<reference evidence="3 4" key="1">
    <citation type="submission" date="2024-09" db="EMBL/GenBank/DDBJ databases">
        <authorList>
            <person name="Sun Q."/>
            <person name="Mori K."/>
        </authorList>
    </citation>
    <scope>NUCLEOTIDE SEQUENCE [LARGE SCALE GENOMIC DNA]</scope>
    <source>
        <strain evidence="3 4">JCM 3307</strain>
    </source>
</reference>
<gene>
    <name evidence="3" type="ORF">ACFFTR_25045</name>
</gene>
<keyword evidence="4" id="KW-1185">Reference proteome</keyword>